<evidence type="ECO:0000256" key="1">
    <source>
        <dbReference type="SAM" id="MobiDB-lite"/>
    </source>
</evidence>
<keyword evidence="3" id="KW-1185">Reference proteome</keyword>
<organism evidence="2 3">
    <name type="scientific">Polarella glacialis</name>
    <name type="common">Dinoflagellate</name>
    <dbReference type="NCBI Taxonomy" id="89957"/>
    <lineage>
        <taxon>Eukaryota</taxon>
        <taxon>Sar</taxon>
        <taxon>Alveolata</taxon>
        <taxon>Dinophyceae</taxon>
        <taxon>Suessiales</taxon>
        <taxon>Suessiaceae</taxon>
        <taxon>Polarella</taxon>
    </lineage>
</organism>
<gene>
    <name evidence="2" type="ORF">PGLA1383_LOCUS6262</name>
</gene>
<evidence type="ECO:0000313" key="2">
    <source>
        <dbReference type="EMBL" id="CAE8587424.1"/>
    </source>
</evidence>
<sequence length="289" mass="31046">PPRAQHPLPPSLPATLWSRQQRHSKLTMMRVVLGPDKAVLTTRRSPAQTEVTSCPSSLVQGRRQQRPSAKPQKDLCPRSPQLTARKAACYPRSPSTSMRATAPRAAQLVPVETETAKTMRAVDAALRAVQGALKGAACARQRNPAASAEAYGLRKIGTINLQSSSCPLSGEGPAAAPGCRLAEARRSQKQRVRATERSVEFASSLKEKLENLFDSEDPVARRAVVDPHPEASGACPRHRAAGDARAEGLRQLVWSAGGAAEFTGLQGAVAKCRRQRLAHIRGPLLDRTS</sequence>
<reference evidence="2" key="1">
    <citation type="submission" date="2021-02" db="EMBL/GenBank/DDBJ databases">
        <authorList>
            <person name="Dougan E. K."/>
            <person name="Rhodes N."/>
            <person name="Thang M."/>
            <person name="Chan C."/>
        </authorList>
    </citation>
    <scope>NUCLEOTIDE SEQUENCE</scope>
</reference>
<comment type="caution">
    <text evidence="2">The sequence shown here is derived from an EMBL/GenBank/DDBJ whole genome shotgun (WGS) entry which is preliminary data.</text>
</comment>
<evidence type="ECO:0000313" key="3">
    <source>
        <dbReference type="Proteomes" id="UP000654075"/>
    </source>
</evidence>
<feature type="region of interest" description="Disordered" evidence="1">
    <location>
        <begin position="43"/>
        <end position="81"/>
    </location>
</feature>
<name>A0A813DPQ1_POLGL</name>
<feature type="non-terminal residue" evidence="2">
    <location>
        <position position="1"/>
    </location>
</feature>
<dbReference type="AlphaFoldDB" id="A0A813DPQ1"/>
<proteinExistence type="predicted"/>
<protein>
    <submittedName>
        <fullName evidence="2">Uncharacterized protein</fullName>
    </submittedName>
</protein>
<dbReference type="Proteomes" id="UP000654075">
    <property type="component" value="Unassembled WGS sequence"/>
</dbReference>
<dbReference type="EMBL" id="CAJNNV010002580">
    <property type="protein sequence ID" value="CAE8587424.1"/>
    <property type="molecule type" value="Genomic_DNA"/>
</dbReference>
<feature type="compositionally biased region" description="Polar residues" evidence="1">
    <location>
        <begin position="43"/>
        <end position="59"/>
    </location>
</feature>
<accession>A0A813DPQ1</accession>